<evidence type="ECO:0000256" key="3">
    <source>
        <dbReference type="ARBA" id="ARBA00031983"/>
    </source>
</evidence>
<evidence type="ECO:0000256" key="2">
    <source>
        <dbReference type="ARBA" id="ARBA00011985"/>
    </source>
</evidence>
<dbReference type="Gene3D" id="3.40.50.450">
    <property type="match status" value="1"/>
</dbReference>
<dbReference type="EMBL" id="FBYC01000004">
    <property type="protein sequence ID" value="CUX83100.1"/>
    <property type="molecule type" value="Genomic_DNA"/>
</dbReference>
<comment type="catalytic activity">
    <reaction evidence="1">
        <text>AMP + H2O = D-ribose 5-phosphate + adenine</text>
        <dbReference type="Rhea" id="RHEA:20129"/>
        <dbReference type="ChEBI" id="CHEBI:15377"/>
        <dbReference type="ChEBI" id="CHEBI:16708"/>
        <dbReference type="ChEBI" id="CHEBI:78346"/>
        <dbReference type="ChEBI" id="CHEBI:456215"/>
        <dbReference type="EC" id="3.2.2.4"/>
    </reaction>
</comment>
<dbReference type="InterPro" id="IPR031100">
    <property type="entry name" value="LOG_fam"/>
</dbReference>
<proteinExistence type="predicted"/>
<protein>
    <recommendedName>
        <fullName evidence="3">AMP nucleosidase</fullName>
        <ecNumber evidence="2">3.2.2.4</ecNumber>
    </recommendedName>
    <alternativeName>
        <fullName evidence="3">AMP nucleosidase</fullName>
    </alternativeName>
</protein>
<evidence type="ECO:0000313" key="4">
    <source>
        <dbReference type="EMBL" id="CUX83100.1"/>
    </source>
</evidence>
<evidence type="ECO:0000313" key="5">
    <source>
        <dbReference type="EMBL" id="KPP94479.1"/>
    </source>
</evidence>
<dbReference type="RefSeq" id="WP_082700213.1">
    <property type="nucleotide sequence ID" value="NZ_FBYC01000004.1"/>
</dbReference>
<dbReference type="PANTHER" id="PTHR43393">
    <property type="entry name" value="CYTOKININ RIBOSIDE 5'-MONOPHOSPHATE PHOSPHORIBOHYDROLASE"/>
    <property type="match status" value="1"/>
</dbReference>
<dbReference type="PANTHER" id="PTHR43393:SF3">
    <property type="entry name" value="LYSINE DECARBOXYLASE-LIKE PROTEIN"/>
    <property type="match status" value="1"/>
</dbReference>
<dbReference type="GO" id="GO:0005829">
    <property type="term" value="C:cytosol"/>
    <property type="evidence" value="ECO:0007669"/>
    <property type="project" value="TreeGrafter"/>
</dbReference>
<dbReference type="Proteomes" id="UP000050413">
    <property type="component" value="Unassembled WGS sequence"/>
</dbReference>
<dbReference type="PATRIC" id="fig|1666912.4.peg.2559"/>
<dbReference type="SUPFAM" id="SSF102405">
    <property type="entry name" value="MCP/YpsA-like"/>
    <property type="match status" value="1"/>
</dbReference>
<accession>A0A0P7W319</accession>
<sequence>MKDRETHRIFPDAKQDIDLWDGVPDTAQTRHPAYRLAFSDPDFMVRDELRPVRLQLELLKPELLIAERGIRSTIVMFGGARIPRPEDAAKARTPALADLSRFYEEARKFAYEMTLRSVQAYGREDVIITGGGPGVMEAGNLGAEQAGGVSIGLNIVLPHEQAPNPHVTPDLCFNFHYFAIRKMHFLMRAKAITVFPGGFGTLDETFEALTLIQTKRMAKLPFILFGRDFWSKVVNWDMLAEAGTISREDLNLFHMVDTAEEAIAIIDGFEAD</sequence>
<dbReference type="Pfam" id="PF03641">
    <property type="entry name" value="Lysine_decarbox"/>
    <property type="match status" value="1"/>
</dbReference>
<reference evidence="5 6" key="1">
    <citation type="submission" date="2015-09" db="EMBL/GenBank/DDBJ databases">
        <title>Identification and resolution of microdiversity through metagenomic sequencing of parallel consortia.</title>
        <authorList>
            <person name="Nelson W.C."/>
            <person name="Romine M.F."/>
            <person name="Lindemann S.R."/>
        </authorList>
    </citation>
    <scope>NUCLEOTIDE SEQUENCE [LARGE SCALE GENOMIC DNA]</scope>
    <source>
        <strain evidence="5">HL-91</strain>
    </source>
</reference>
<dbReference type="AlphaFoldDB" id="A0A0P7W319"/>
<evidence type="ECO:0000256" key="1">
    <source>
        <dbReference type="ARBA" id="ARBA00000274"/>
    </source>
</evidence>
<organism evidence="5 6">
    <name type="scientific">Roseibaca calidilacus</name>
    <dbReference type="NCBI Taxonomy" id="1666912"/>
    <lineage>
        <taxon>Bacteria</taxon>
        <taxon>Pseudomonadati</taxon>
        <taxon>Pseudomonadota</taxon>
        <taxon>Alphaproteobacteria</taxon>
        <taxon>Rhodobacterales</taxon>
        <taxon>Paracoccaceae</taxon>
        <taxon>Roseinatronobacter</taxon>
    </lineage>
</organism>
<dbReference type="EMBL" id="LJSG01000005">
    <property type="protein sequence ID" value="KPP94479.1"/>
    <property type="molecule type" value="Genomic_DNA"/>
</dbReference>
<dbReference type="EC" id="3.2.2.4" evidence="2"/>
<dbReference type="STRING" id="1666912.Ga0058931_2775"/>
<reference evidence="4 7" key="2">
    <citation type="submission" date="2016-01" db="EMBL/GenBank/DDBJ databases">
        <authorList>
            <person name="Varghese N."/>
        </authorList>
    </citation>
    <scope>NUCLEOTIDE SEQUENCE [LARGE SCALE GENOMIC DNA]</scope>
    <source>
        <strain evidence="4 7">HL-91</strain>
    </source>
</reference>
<dbReference type="InterPro" id="IPR052341">
    <property type="entry name" value="LOG_family_nucleotidases"/>
</dbReference>
<gene>
    <name evidence="4" type="ORF">Ga0058931_2775</name>
    <name evidence="5" type="ORF">HLUCCA05_11710</name>
</gene>
<dbReference type="Proteomes" id="UP000182045">
    <property type="component" value="Unassembled WGS sequence"/>
</dbReference>
<evidence type="ECO:0000313" key="6">
    <source>
        <dbReference type="Proteomes" id="UP000050413"/>
    </source>
</evidence>
<name>A0A0P7W319_9RHOB</name>
<keyword evidence="7" id="KW-1185">Reference proteome</keyword>
<comment type="caution">
    <text evidence="5">The sequence shown here is derived from an EMBL/GenBank/DDBJ whole genome shotgun (WGS) entry which is preliminary data.</text>
</comment>
<evidence type="ECO:0000313" key="7">
    <source>
        <dbReference type="Proteomes" id="UP000182045"/>
    </source>
</evidence>
<dbReference type="GO" id="GO:0008714">
    <property type="term" value="F:AMP nucleosidase activity"/>
    <property type="evidence" value="ECO:0007669"/>
    <property type="project" value="UniProtKB-EC"/>
</dbReference>